<evidence type="ECO:0000259" key="2">
    <source>
        <dbReference type="Pfam" id="PF11795"/>
    </source>
</evidence>
<sequence>MNWTTTAELCVRLQRQWERGEWLRSLVDDTDGLFPLRLSIKGPSSSELAERFDAVRAWIAEIAATPRVRIEWREINHRILGLQRLPQAVWIDSLDDALAVAGKRRDAARFERLLEITRSRQPKLTTWLAQRPLQALEFADDWERMLAVVDWLQAHPQPGVYLRQAEIASVDTKFIEARRGVLAQWLDLVLPSEAIDSSRTGAVQFAARYGFREKPPRIRFRVLDERLAVLPGLGRPDIALDADSFARLTLPCRHVFITENEINFLAFPDVPQSIVLFGAGYGWDALEPARWLTDCALHYWGDIDTHGFAILDQLRCRFRHVGSFLMDRATLMAHEAFWGDEGDQVIRDLPRLTAQERELFDDLRDNRIRHGLRLEQERIGFGWVRAALEERTFV</sequence>
<protein>
    <submittedName>
        <fullName evidence="3">Uncharacterized protein</fullName>
    </submittedName>
</protein>
<feature type="domain" description="DUF3322" evidence="2">
    <location>
        <begin position="8"/>
        <end position="187"/>
    </location>
</feature>
<dbReference type="RefSeq" id="WP_060017011.1">
    <property type="nucleotide sequence ID" value="NZ_CP013459.1"/>
</dbReference>
<dbReference type="InterPro" id="IPR024537">
    <property type="entry name" value="DUF3322"/>
</dbReference>
<dbReference type="Pfam" id="PF09983">
    <property type="entry name" value="JetD_C"/>
    <property type="match status" value="1"/>
</dbReference>
<dbReference type="STRING" id="1503054.WT74_10370"/>
<dbReference type="InterPro" id="IPR014544">
    <property type="entry name" value="UCP028408"/>
</dbReference>
<dbReference type="GeneID" id="93053301"/>
<accession>A0A108M2K0</accession>
<comment type="caution">
    <text evidence="3">The sequence shown here is derived from an EMBL/GenBank/DDBJ whole genome shotgun (WGS) entry which is preliminary data.</text>
</comment>
<proteinExistence type="predicted"/>
<dbReference type="KEGG" id="bstg:WT74_10370"/>
<evidence type="ECO:0000313" key="3">
    <source>
        <dbReference type="EMBL" id="KWA62592.1"/>
    </source>
</evidence>
<dbReference type="EMBL" id="LPHB01000044">
    <property type="protein sequence ID" value="KWA62592.1"/>
    <property type="molecule type" value="Genomic_DNA"/>
</dbReference>
<dbReference type="InterPro" id="IPR024534">
    <property type="entry name" value="JetD_C"/>
</dbReference>
<dbReference type="PIRSF" id="PIRSF028408">
    <property type="entry name" value="UCP028408"/>
    <property type="match status" value="1"/>
</dbReference>
<reference evidence="3 4" key="1">
    <citation type="submission" date="2015-11" db="EMBL/GenBank/DDBJ databases">
        <title>Expanding the genomic diversity of Burkholderia species for the development of highly accurate diagnostics.</title>
        <authorList>
            <person name="Sahl J."/>
            <person name="Keim P."/>
            <person name="Wagner D."/>
        </authorList>
    </citation>
    <scope>NUCLEOTIDE SEQUENCE [LARGE SCALE GENOMIC DNA]</scope>
    <source>
        <strain evidence="3 4">MSMB1960WGS</strain>
    </source>
</reference>
<gene>
    <name evidence="3" type="ORF">WT44_00465</name>
</gene>
<evidence type="ECO:0000313" key="4">
    <source>
        <dbReference type="Proteomes" id="UP000068603"/>
    </source>
</evidence>
<dbReference type="Pfam" id="PF11795">
    <property type="entry name" value="DUF3322"/>
    <property type="match status" value="1"/>
</dbReference>
<dbReference type="AlphaFoldDB" id="A0A108M2K0"/>
<feature type="domain" description="Wadjet protein JetD C-terminal" evidence="1">
    <location>
        <begin position="210"/>
        <end position="388"/>
    </location>
</feature>
<organism evidence="3">
    <name type="scientific">Burkholderia stagnalis</name>
    <dbReference type="NCBI Taxonomy" id="1503054"/>
    <lineage>
        <taxon>Bacteria</taxon>
        <taxon>Pseudomonadati</taxon>
        <taxon>Pseudomonadota</taxon>
        <taxon>Betaproteobacteria</taxon>
        <taxon>Burkholderiales</taxon>
        <taxon>Burkholderiaceae</taxon>
        <taxon>Burkholderia</taxon>
        <taxon>Burkholderia cepacia complex</taxon>
    </lineage>
</organism>
<evidence type="ECO:0000259" key="1">
    <source>
        <dbReference type="Pfam" id="PF09983"/>
    </source>
</evidence>
<dbReference type="Proteomes" id="UP000068603">
    <property type="component" value="Unassembled WGS sequence"/>
</dbReference>
<name>A0A108M2K0_9BURK</name>